<evidence type="ECO:0000256" key="1">
    <source>
        <dbReference type="ARBA" id="ARBA00001946"/>
    </source>
</evidence>
<keyword evidence="4" id="KW-0479">Metal-binding</keyword>
<feature type="domain" description="PIN" evidence="8">
    <location>
        <begin position="3"/>
        <end position="138"/>
    </location>
</feature>
<dbReference type="GO" id="GO:0004518">
    <property type="term" value="F:nuclease activity"/>
    <property type="evidence" value="ECO:0007669"/>
    <property type="project" value="UniProtKB-KW"/>
</dbReference>
<evidence type="ECO:0000259" key="8">
    <source>
        <dbReference type="Pfam" id="PF01850"/>
    </source>
</evidence>
<dbReference type="AlphaFoldDB" id="A0A833NXK4"/>
<dbReference type="EMBL" id="WPAF01000002">
    <property type="protein sequence ID" value="KAF0135076.1"/>
    <property type="molecule type" value="Genomic_DNA"/>
</dbReference>
<dbReference type="InterPro" id="IPR029060">
    <property type="entry name" value="PIN-like_dom_sf"/>
</dbReference>
<evidence type="ECO:0000256" key="6">
    <source>
        <dbReference type="ARBA" id="ARBA00022842"/>
    </source>
</evidence>
<gene>
    <name evidence="9" type="ORF">FD145_214</name>
</gene>
<dbReference type="Pfam" id="PF01850">
    <property type="entry name" value="PIN"/>
    <property type="match status" value="1"/>
</dbReference>
<comment type="caution">
    <text evidence="9">The sequence shown here is derived from an EMBL/GenBank/DDBJ whole genome shotgun (WGS) entry which is preliminary data.</text>
</comment>
<comment type="cofactor">
    <cofactor evidence="1">
        <name>Mg(2+)</name>
        <dbReference type="ChEBI" id="CHEBI:18420"/>
    </cofactor>
</comment>
<dbReference type="SUPFAM" id="SSF88723">
    <property type="entry name" value="PIN domain-like"/>
    <property type="match status" value="1"/>
</dbReference>
<keyword evidence="3" id="KW-0540">Nuclease</keyword>
<evidence type="ECO:0000256" key="5">
    <source>
        <dbReference type="ARBA" id="ARBA00022801"/>
    </source>
</evidence>
<evidence type="ECO:0000256" key="2">
    <source>
        <dbReference type="ARBA" id="ARBA00022649"/>
    </source>
</evidence>
<evidence type="ECO:0000313" key="9">
    <source>
        <dbReference type="EMBL" id="KAF0135076.1"/>
    </source>
</evidence>
<protein>
    <submittedName>
        <fullName evidence="9">PilT protein domain-containing protein</fullName>
    </submittedName>
</protein>
<reference evidence="9 10" key="1">
    <citation type="submission" date="2019-12" db="EMBL/GenBank/DDBJ databases">
        <authorList>
            <person name="Wolfe R."/>
            <person name="Danczak R."/>
            <person name="Wilkins M."/>
        </authorList>
    </citation>
    <scope>NUCLEOTIDE SEQUENCE [LARGE SCALE GENOMIC DNA]</scope>
    <source>
        <strain evidence="9">X2_MaxBin.013</strain>
    </source>
</reference>
<evidence type="ECO:0000313" key="10">
    <source>
        <dbReference type="Proteomes" id="UP000488506"/>
    </source>
</evidence>
<dbReference type="Gene3D" id="3.40.50.1010">
    <property type="entry name" value="5'-nuclease"/>
    <property type="match status" value="1"/>
</dbReference>
<evidence type="ECO:0000256" key="7">
    <source>
        <dbReference type="ARBA" id="ARBA00038093"/>
    </source>
</evidence>
<comment type="similarity">
    <text evidence="7">Belongs to the PINc/VapC protein family.</text>
</comment>
<dbReference type="InterPro" id="IPR002716">
    <property type="entry name" value="PIN_dom"/>
</dbReference>
<evidence type="ECO:0000256" key="3">
    <source>
        <dbReference type="ARBA" id="ARBA00022722"/>
    </source>
</evidence>
<dbReference type="GO" id="GO:0016787">
    <property type="term" value="F:hydrolase activity"/>
    <property type="evidence" value="ECO:0007669"/>
    <property type="project" value="UniProtKB-KW"/>
</dbReference>
<dbReference type="Proteomes" id="UP000488506">
    <property type="component" value="Unassembled WGS sequence"/>
</dbReference>
<evidence type="ECO:0000256" key="4">
    <source>
        <dbReference type="ARBA" id="ARBA00022723"/>
    </source>
</evidence>
<dbReference type="PANTHER" id="PTHR33653">
    <property type="entry name" value="RIBONUCLEASE VAPC2"/>
    <property type="match status" value="1"/>
</dbReference>
<dbReference type="GO" id="GO:0046872">
    <property type="term" value="F:metal ion binding"/>
    <property type="evidence" value="ECO:0007669"/>
    <property type="project" value="UniProtKB-KW"/>
</dbReference>
<dbReference type="InterPro" id="IPR050556">
    <property type="entry name" value="Type_II_TA_system_RNase"/>
</dbReference>
<keyword evidence="6" id="KW-0460">Magnesium</keyword>
<accession>A0A833NXK4</accession>
<keyword evidence="2" id="KW-1277">Toxin-antitoxin system</keyword>
<sequence>MFLLDTTYCSKIIDKDRSLMEHISNNVPKDSYVATSVVSKGELVYMVEKSERKEDNKRVVRNFLENIDIQPVTSKVADVYGELKYNIFSKYAPKEKTKRNKYTLARLGITENDAWIAALAISMGLTVITKDSDFQRIKDADNRLNYEEWPVS</sequence>
<organism evidence="9 10">
    <name type="scientific">Candidatus Saganbacteria bacterium</name>
    <dbReference type="NCBI Taxonomy" id="2575572"/>
    <lineage>
        <taxon>Bacteria</taxon>
        <taxon>Bacillati</taxon>
        <taxon>Saganbacteria</taxon>
    </lineage>
</organism>
<keyword evidence="5" id="KW-0378">Hydrolase</keyword>
<dbReference type="CDD" id="cd09881">
    <property type="entry name" value="PIN_VapC4-5_FitB-like"/>
    <property type="match status" value="1"/>
</dbReference>
<dbReference type="PANTHER" id="PTHR33653:SF1">
    <property type="entry name" value="RIBONUCLEASE VAPC2"/>
    <property type="match status" value="1"/>
</dbReference>
<proteinExistence type="inferred from homology"/>
<name>A0A833NXK4_UNCSA</name>